<dbReference type="SUPFAM" id="SSF52540">
    <property type="entry name" value="P-loop containing nucleoside triphosphate hydrolases"/>
    <property type="match status" value="1"/>
</dbReference>
<dbReference type="Pfam" id="PF13191">
    <property type="entry name" value="AAA_16"/>
    <property type="match status" value="1"/>
</dbReference>
<organism evidence="2 3">
    <name type="scientific">Kitasatospora cheerisanensis KCTC 2395</name>
    <dbReference type="NCBI Taxonomy" id="1348663"/>
    <lineage>
        <taxon>Bacteria</taxon>
        <taxon>Bacillati</taxon>
        <taxon>Actinomycetota</taxon>
        <taxon>Actinomycetes</taxon>
        <taxon>Kitasatosporales</taxon>
        <taxon>Streptomycetaceae</taxon>
        <taxon>Kitasatospora</taxon>
    </lineage>
</organism>
<proteinExistence type="predicted"/>
<dbReference type="InterPro" id="IPR027417">
    <property type="entry name" value="P-loop_NTPase"/>
</dbReference>
<dbReference type="PANTHER" id="PTHR47691:SF3">
    <property type="entry name" value="HTH-TYPE TRANSCRIPTIONAL REGULATOR RV0890C-RELATED"/>
    <property type="match status" value="1"/>
</dbReference>
<name>A0A066YYB5_9ACTN</name>
<sequence>MPHQLPPAPVRLLGREAELDALDRELNAPPPPGGRCLLLTGPAGVGKSALAGSWLRRRADEFPDGLFYADLRSHAPGGPTDPVEVLGAFLRALGLAQVPAELHEAAALWRSATASRRVGILLDSAATAAQVRALLPGAEGSVTVVTSRTRLDGLSMDGAGVFPVGLIDRDVATELLIQRIGADRVAAELSAVEQVVSRCAGLPLAICVAAARMASRPRQPLAATAEALRREVDRLAALRLNGETAVRGALDASYRVLDQVAGRLYRVLGQLPVTEFTPESAGAAAELSLADADAMLDLLAGAHLLEERGDGRYRFHDLVRLHARERGQAEDPPEQCEAAVRRVGDHYLAATTEAEALIMPSHRRMARDYRQPPLHVPGFTEETAALDWFDRERDQLMAVLRDAARRRQYALTWQLADAMQPMFVRLRPHAMQLESNTLGLAAARKVGERIAEQRMLTSLGQGRRNAGRIQESADWFAQALVVAEEIGDRKGKGQALIGLGHAHRDLGELDSARARFEEALVLWEAIGYRRGVGLLRVGLGEVATDAANEAEAVRQLSTAIEDFTAVGDQYEVFRAQAIRGRAYLMAGRYGQAGADLEGARAGFVAVGAPHWQARSIEWLGELALTQGDLELSRERFTASYELYRSVAAPDITRLARRLEELPSE</sequence>
<reference evidence="2 3" key="1">
    <citation type="submission" date="2014-05" db="EMBL/GenBank/DDBJ databases">
        <title>Draft Genome Sequence of Kitasatospora cheerisanensis KCTC 2395.</title>
        <authorList>
            <person name="Nam D.H."/>
        </authorList>
    </citation>
    <scope>NUCLEOTIDE SEQUENCE [LARGE SCALE GENOMIC DNA]</scope>
    <source>
        <strain evidence="2 3">KCTC 2395</strain>
    </source>
</reference>
<dbReference type="Gene3D" id="3.40.50.300">
    <property type="entry name" value="P-loop containing nucleotide triphosphate hydrolases"/>
    <property type="match status" value="1"/>
</dbReference>
<dbReference type="HOGENOM" id="CLU_004665_2_1_11"/>
<protein>
    <recommendedName>
        <fullName evidence="1">Orc1-like AAA ATPase domain-containing protein</fullName>
    </recommendedName>
</protein>
<dbReference type="SUPFAM" id="SSF48452">
    <property type="entry name" value="TPR-like"/>
    <property type="match status" value="1"/>
</dbReference>
<keyword evidence="3" id="KW-1185">Reference proteome</keyword>
<feature type="domain" description="Orc1-like AAA ATPase" evidence="1">
    <location>
        <begin position="11"/>
        <end position="114"/>
    </location>
</feature>
<evidence type="ECO:0000259" key="1">
    <source>
        <dbReference type="Pfam" id="PF13191"/>
    </source>
</evidence>
<accession>A0A066YYB5</accession>
<dbReference type="EMBL" id="JNBY01000073">
    <property type="protein sequence ID" value="KDN86182.1"/>
    <property type="molecule type" value="Genomic_DNA"/>
</dbReference>
<dbReference type="Proteomes" id="UP000027178">
    <property type="component" value="Unassembled WGS sequence"/>
</dbReference>
<gene>
    <name evidence="2" type="ORF">KCH_19990</name>
</gene>
<comment type="caution">
    <text evidence="2">The sequence shown here is derived from an EMBL/GenBank/DDBJ whole genome shotgun (WGS) entry which is preliminary data.</text>
</comment>
<dbReference type="AlphaFoldDB" id="A0A066YYB5"/>
<dbReference type="PATRIC" id="fig|1348663.4.peg.1928"/>
<dbReference type="InterPro" id="IPR041664">
    <property type="entry name" value="AAA_16"/>
</dbReference>
<dbReference type="Gene3D" id="1.25.40.10">
    <property type="entry name" value="Tetratricopeptide repeat domain"/>
    <property type="match status" value="1"/>
</dbReference>
<evidence type="ECO:0000313" key="2">
    <source>
        <dbReference type="EMBL" id="KDN86182.1"/>
    </source>
</evidence>
<dbReference type="eggNOG" id="COG3903">
    <property type="taxonomic scope" value="Bacteria"/>
</dbReference>
<dbReference type="PANTHER" id="PTHR47691">
    <property type="entry name" value="REGULATOR-RELATED"/>
    <property type="match status" value="1"/>
</dbReference>
<dbReference type="InterPro" id="IPR011990">
    <property type="entry name" value="TPR-like_helical_dom_sf"/>
</dbReference>
<dbReference type="Pfam" id="PF13424">
    <property type="entry name" value="TPR_12"/>
    <property type="match status" value="1"/>
</dbReference>
<evidence type="ECO:0000313" key="3">
    <source>
        <dbReference type="Proteomes" id="UP000027178"/>
    </source>
</evidence>